<evidence type="ECO:0000256" key="2">
    <source>
        <dbReference type="ARBA" id="ARBA00023125"/>
    </source>
</evidence>
<keyword evidence="2" id="KW-0238">DNA-binding</keyword>
<sequence length="101" mass="11941">MKIRNRKTIKAGLVLIEKKWTSLIIIELMEGPIRFKALAKRIPEMSEKMLAQRLRELNSLSIIERHVSKYRPLKVEYKLTQKGLELAVSLNSFSQWTDKWM</sequence>
<protein>
    <submittedName>
        <fullName evidence="5">Helix-turn-helix transcriptional regulator</fullName>
    </submittedName>
</protein>
<dbReference type="Gene3D" id="1.10.10.10">
    <property type="entry name" value="Winged helix-like DNA-binding domain superfamily/Winged helix DNA-binding domain"/>
    <property type="match status" value="1"/>
</dbReference>
<proteinExistence type="predicted"/>
<feature type="domain" description="HTH hxlR-type" evidence="4">
    <location>
        <begin position="7"/>
        <end position="101"/>
    </location>
</feature>
<dbReference type="RefSeq" id="WP_188404270.1">
    <property type="nucleotide sequence ID" value="NZ_BMCE01000004.1"/>
</dbReference>
<dbReference type="InterPro" id="IPR036390">
    <property type="entry name" value="WH_DNA-bd_sf"/>
</dbReference>
<evidence type="ECO:0000256" key="3">
    <source>
        <dbReference type="ARBA" id="ARBA00023163"/>
    </source>
</evidence>
<keyword evidence="1" id="KW-0805">Transcription regulation</keyword>
<reference evidence="5 6" key="1">
    <citation type="submission" date="2021-01" db="EMBL/GenBank/DDBJ databases">
        <title>Genome Sequencing of Type Strains.</title>
        <authorList>
            <person name="Lemaire J.F."/>
            <person name="Inderbitzin P."/>
            <person name="Collins S.B."/>
            <person name="Wespe N."/>
            <person name="Knight-Connoni V."/>
        </authorList>
    </citation>
    <scope>NUCLEOTIDE SEQUENCE [LARGE SCALE GENOMIC DNA]</scope>
    <source>
        <strain evidence="5 6">DSM 14730</strain>
    </source>
</reference>
<keyword evidence="6" id="KW-1185">Reference proteome</keyword>
<organism evidence="5 6">
    <name type="scientific">Fictibacillus barbaricus</name>
    <dbReference type="NCBI Taxonomy" id="182136"/>
    <lineage>
        <taxon>Bacteria</taxon>
        <taxon>Bacillati</taxon>
        <taxon>Bacillota</taxon>
        <taxon>Bacilli</taxon>
        <taxon>Bacillales</taxon>
        <taxon>Fictibacillaceae</taxon>
        <taxon>Fictibacillus</taxon>
    </lineage>
</organism>
<accession>A0ABS2ZBU9</accession>
<name>A0ABS2ZBU9_9BACL</name>
<dbReference type="PROSITE" id="PS51118">
    <property type="entry name" value="HTH_HXLR"/>
    <property type="match status" value="1"/>
</dbReference>
<dbReference type="InterPro" id="IPR002577">
    <property type="entry name" value="HTH_HxlR"/>
</dbReference>
<evidence type="ECO:0000313" key="5">
    <source>
        <dbReference type="EMBL" id="MBN3544106.1"/>
    </source>
</evidence>
<dbReference type="SUPFAM" id="SSF46785">
    <property type="entry name" value="Winged helix' DNA-binding domain"/>
    <property type="match status" value="1"/>
</dbReference>
<comment type="caution">
    <text evidence="5">The sequence shown here is derived from an EMBL/GenBank/DDBJ whole genome shotgun (WGS) entry which is preliminary data.</text>
</comment>
<evidence type="ECO:0000256" key="1">
    <source>
        <dbReference type="ARBA" id="ARBA00023015"/>
    </source>
</evidence>
<evidence type="ECO:0000259" key="4">
    <source>
        <dbReference type="PROSITE" id="PS51118"/>
    </source>
</evidence>
<keyword evidence="3" id="KW-0804">Transcription</keyword>
<evidence type="ECO:0000313" key="6">
    <source>
        <dbReference type="Proteomes" id="UP001319060"/>
    </source>
</evidence>
<dbReference type="InterPro" id="IPR036388">
    <property type="entry name" value="WH-like_DNA-bd_sf"/>
</dbReference>
<dbReference type="Proteomes" id="UP001319060">
    <property type="component" value="Unassembled WGS sequence"/>
</dbReference>
<dbReference type="PANTHER" id="PTHR33204">
    <property type="entry name" value="TRANSCRIPTIONAL REGULATOR, MARR FAMILY"/>
    <property type="match status" value="1"/>
</dbReference>
<dbReference type="Pfam" id="PF01638">
    <property type="entry name" value="HxlR"/>
    <property type="match status" value="1"/>
</dbReference>
<dbReference type="EMBL" id="JAFHKS010000040">
    <property type="protein sequence ID" value="MBN3544106.1"/>
    <property type="molecule type" value="Genomic_DNA"/>
</dbReference>
<dbReference type="PANTHER" id="PTHR33204:SF37">
    <property type="entry name" value="HTH-TYPE TRANSCRIPTIONAL REGULATOR YODB"/>
    <property type="match status" value="1"/>
</dbReference>
<gene>
    <name evidence="5" type="ORF">JYA64_02225</name>
</gene>